<dbReference type="GO" id="GO:0008791">
    <property type="term" value="F:arginine N-succinyltransferase activity"/>
    <property type="evidence" value="ECO:0007669"/>
    <property type="project" value="UniProtKB-UniRule"/>
</dbReference>
<evidence type="ECO:0000313" key="5">
    <source>
        <dbReference type="EMBL" id="GGO87968.1"/>
    </source>
</evidence>
<comment type="caution">
    <text evidence="5">The sequence shown here is derived from an EMBL/GenBank/DDBJ whole genome shotgun (WGS) entry which is preliminary data.</text>
</comment>
<dbReference type="SUPFAM" id="SSF55729">
    <property type="entry name" value="Acyl-CoA N-acyltransferases (Nat)"/>
    <property type="match status" value="1"/>
</dbReference>
<dbReference type="PANTHER" id="PTHR30420:SF1">
    <property type="entry name" value="ARGININE N-SUCCINYLTRANSFERASE"/>
    <property type="match status" value="1"/>
</dbReference>
<dbReference type="InterPro" id="IPR007041">
    <property type="entry name" value="Arg_succinylTrfase_AstA/AruG"/>
</dbReference>
<evidence type="ECO:0000256" key="2">
    <source>
        <dbReference type="ARBA" id="ARBA00022679"/>
    </source>
</evidence>
<proteinExistence type="predicted"/>
<dbReference type="Gene3D" id="2.40.40.20">
    <property type="match status" value="1"/>
</dbReference>
<dbReference type="Pfam" id="PF04958">
    <property type="entry name" value="AstA"/>
    <property type="match status" value="1"/>
</dbReference>
<evidence type="ECO:0000313" key="6">
    <source>
        <dbReference type="Proteomes" id="UP000599578"/>
    </source>
</evidence>
<name>A0A917ZR83_9GAMM</name>
<dbReference type="NCBIfam" id="TIGR03244">
    <property type="entry name" value="arg_catab_AstA"/>
    <property type="match status" value="1"/>
</dbReference>
<dbReference type="NCBIfam" id="TIGR03243">
    <property type="entry name" value="arg_catab_AOST"/>
    <property type="match status" value="1"/>
</dbReference>
<dbReference type="Proteomes" id="UP000599578">
    <property type="component" value="Unassembled WGS sequence"/>
</dbReference>
<organism evidence="5 6">
    <name type="scientific">Marinobacterium nitratireducens</name>
    <dbReference type="NCBI Taxonomy" id="518897"/>
    <lineage>
        <taxon>Bacteria</taxon>
        <taxon>Pseudomonadati</taxon>
        <taxon>Pseudomonadota</taxon>
        <taxon>Gammaproteobacteria</taxon>
        <taxon>Oceanospirillales</taxon>
        <taxon>Oceanospirillaceae</taxon>
        <taxon>Marinobacterium</taxon>
    </lineage>
</organism>
<sequence length="342" mass="38583">MMIIRPVQRDDWAALRELARKTGPGFTSMQDDDDHVHNMIESGVSAFAQESANPDAYYLFVMEDSDSGQVVGTCAIHGAVGMDDVWYSYRVGTLVQASRELGVYRQLHTLTISNDQTGFSELCTLFLDPEYRKSLNGHLLSKCRFLFMAEFPHLFSDTLIAEMRGYSDANGVSPFWEGLGRHFFTIDFTQADQLSTRNKVFIAELMPKHTIYTNLLPEAAQAAIGKTHDATLPARRLLESEGMRYTHYVDIFDAGPMLEAPVQEIRAVRDSRYFKARIETVPDQEQPFLISNTLRDGFRCCTSRAISLRNSIASLDEETATALNIRNGDTVRIVPLFAERRA</sequence>
<reference evidence="5 6" key="1">
    <citation type="journal article" date="2014" name="Int. J. Syst. Evol. Microbiol.">
        <title>Complete genome sequence of Corynebacterium casei LMG S-19264T (=DSM 44701T), isolated from a smear-ripened cheese.</title>
        <authorList>
            <consortium name="US DOE Joint Genome Institute (JGI-PGF)"/>
            <person name="Walter F."/>
            <person name="Albersmeier A."/>
            <person name="Kalinowski J."/>
            <person name="Ruckert C."/>
        </authorList>
    </citation>
    <scope>NUCLEOTIDE SEQUENCE [LARGE SCALE GENOMIC DNA]</scope>
    <source>
        <strain evidence="5 6">CGMCC 1.7286</strain>
    </source>
</reference>
<keyword evidence="6" id="KW-1185">Reference proteome</keyword>
<gene>
    <name evidence="5" type="primary">astA</name>
    <name evidence="5" type="ORF">GCM10011348_42350</name>
</gene>
<accession>A0A917ZR83</accession>
<dbReference type="EC" id="2.3.1.109" evidence="4"/>
<keyword evidence="3" id="KW-0012">Acyltransferase</keyword>
<keyword evidence="1" id="KW-0056">Arginine metabolism</keyword>
<keyword evidence="2" id="KW-0808">Transferase</keyword>
<dbReference type="InterPro" id="IPR016181">
    <property type="entry name" value="Acyl_CoA_acyltransferase"/>
</dbReference>
<evidence type="ECO:0000256" key="4">
    <source>
        <dbReference type="NCBIfam" id="TIGR03244"/>
    </source>
</evidence>
<dbReference type="EMBL" id="BMLT01000015">
    <property type="protein sequence ID" value="GGO87968.1"/>
    <property type="molecule type" value="Genomic_DNA"/>
</dbReference>
<dbReference type="PANTHER" id="PTHR30420">
    <property type="entry name" value="N-SUCCINYLARGININE DIHYDROLASE"/>
    <property type="match status" value="1"/>
</dbReference>
<dbReference type="AlphaFoldDB" id="A0A917ZR83"/>
<evidence type="ECO:0000256" key="1">
    <source>
        <dbReference type="ARBA" id="ARBA00022503"/>
    </source>
</evidence>
<dbReference type="RefSeq" id="WP_188862636.1">
    <property type="nucleotide sequence ID" value="NZ_BMLT01000015.1"/>
</dbReference>
<evidence type="ECO:0000256" key="3">
    <source>
        <dbReference type="ARBA" id="ARBA00023315"/>
    </source>
</evidence>
<protein>
    <recommendedName>
        <fullName evidence="4">Arginine N-succinyltransferase</fullName>
        <ecNumber evidence="4">2.3.1.109</ecNumber>
    </recommendedName>
</protein>
<dbReference type="GO" id="GO:0006527">
    <property type="term" value="P:L-arginine catabolic process"/>
    <property type="evidence" value="ECO:0007669"/>
    <property type="project" value="UniProtKB-UniRule"/>
</dbReference>
<dbReference type="Gene3D" id="3.40.630.30">
    <property type="match status" value="1"/>
</dbReference>
<dbReference type="InterPro" id="IPR017650">
    <property type="entry name" value="Arginine_N-succinylTrfase"/>
</dbReference>